<dbReference type="Proteomes" id="UP000765509">
    <property type="component" value="Unassembled WGS sequence"/>
</dbReference>
<evidence type="ECO:0000313" key="2">
    <source>
        <dbReference type="Proteomes" id="UP000765509"/>
    </source>
</evidence>
<keyword evidence="2" id="KW-1185">Reference proteome</keyword>
<organism evidence="1 2">
    <name type="scientific">Austropuccinia psidii MF-1</name>
    <dbReference type="NCBI Taxonomy" id="1389203"/>
    <lineage>
        <taxon>Eukaryota</taxon>
        <taxon>Fungi</taxon>
        <taxon>Dikarya</taxon>
        <taxon>Basidiomycota</taxon>
        <taxon>Pucciniomycotina</taxon>
        <taxon>Pucciniomycetes</taxon>
        <taxon>Pucciniales</taxon>
        <taxon>Sphaerophragmiaceae</taxon>
        <taxon>Austropuccinia</taxon>
    </lineage>
</organism>
<reference evidence="1" key="1">
    <citation type="submission" date="2021-03" db="EMBL/GenBank/DDBJ databases">
        <title>Draft genome sequence of rust myrtle Austropuccinia psidii MF-1, a brazilian biotype.</title>
        <authorList>
            <person name="Quecine M.C."/>
            <person name="Pachon D.M.R."/>
            <person name="Bonatelli M.L."/>
            <person name="Correr F.H."/>
            <person name="Franceschini L.M."/>
            <person name="Leite T.F."/>
            <person name="Margarido G.R.A."/>
            <person name="Almeida C.A."/>
            <person name="Ferrarezi J.A."/>
            <person name="Labate C.A."/>
        </authorList>
    </citation>
    <scope>NUCLEOTIDE SEQUENCE</scope>
    <source>
        <strain evidence="1">MF-1</strain>
    </source>
</reference>
<dbReference type="EMBL" id="AVOT02028400">
    <property type="protein sequence ID" value="MBW0520875.1"/>
    <property type="molecule type" value="Genomic_DNA"/>
</dbReference>
<proteinExistence type="predicted"/>
<comment type="caution">
    <text evidence="1">The sequence shown here is derived from an EMBL/GenBank/DDBJ whole genome shotgun (WGS) entry which is preliminary data.</text>
</comment>
<dbReference type="AlphaFoldDB" id="A0A9Q3EDL4"/>
<evidence type="ECO:0000313" key="1">
    <source>
        <dbReference type="EMBL" id="MBW0520875.1"/>
    </source>
</evidence>
<protein>
    <submittedName>
        <fullName evidence="1">Uncharacterized protein</fullName>
    </submittedName>
</protein>
<accession>A0A9Q3EDL4</accession>
<name>A0A9Q3EDL4_9BASI</name>
<gene>
    <name evidence="1" type="ORF">O181_060590</name>
</gene>
<sequence>MLEKGWNSRLPEDKLRKTFIEIHHTASRFKISLDRVKNNPKEIINDAFEYAKRKWGKSHKVPDFKVGDLVLVSTLNFDIIKGPKKLKYSYLGPSIIVSLHGANEVQVELSHEL</sequence>